<dbReference type="SUPFAM" id="SSF54791">
    <property type="entry name" value="Eukaryotic type KH-domain (KH-domain type I)"/>
    <property type="match status" value="5"/>
</dbReference>
<feature type="domain" description="K Homology" evidence="3">
    <location>
        <begin position="229"/>
        <end position="305"/>
    </location>
</feature>
<dbReference type="Proteomes" id="UP000596660">
    <property type="component" value="Unplaced"/>
</dbReference>
<keyword evidence="2" id="KW-0694">RNA-binding</keyword>
<evidence type="ECO:0000313" key="4">
    <source>
        <dbReference type="EnsemblPlants" id="AUR62012875-RA:cds"/>
    </source>
</evidence>
<accession>A0A803LFX8</accession>
<evidence type="ECO:0000259" key="3">
    <source>
        <dbReference type="SMART" id="SM00322"/>
    </source>
</evidence>
<dbReference type="Gramene" id="AUR62012875-RA">
    <property type="protein sequence ID" value="AUR62012875-RA:cds"/>
    <property type="gene ID" value="AUR62012875"/>
</dbReference>
<dbReference type="PROSITE" id="PS50084">
    <property type="entry name" value="KH_TYPE_1"/>
    <property type="match status" value="5"/>
</dbReference>
<dbReference type="InterPro" id="IPR036612">
    <property type="entry name" value="KH_dom_type_1_sf"/>
</dbReference>
<dbReference type="Gene3D" id="3.30.310.210">
    <property type="match status" value="1"/>
</dbReference>
<dbReference type="Gene3D" id="3.30.1370.10">
    <property type="entry name" value="K Homology domain, type 1"/>
    <property type="match status" value="3"/>
</dbReference>
<organism evidence="4 5">
    <name type="scientific">Chenopodium quinoa</name>
    <name type="common">Quinoa</name>
    <dbReference type="NCBI Taxonomy" id="63459"/>
    <lineage>
        <taxon>Eukaryota</taxon>
        <taxon>Viridiplantae</taxon>
        <taxon>Streptophyta</taxon>
        <taxon>Embryophyta</taxon>
        <taxon>Tracheophyta</taxon>
        <taxon>Spermatophyta</taxon>
        <taxon>Magnoliopsida</taxon>
        <taxon>eudicotyledons</taxon>
        <taxon>Gunneridae</taxon>
        <taxon>Pentapetalae</taxon>
        <taxon>Caryophyllales</taxon>
        <taxon>Chenopodiaceae</taxon>
        <taxon>Chenopodioideae</taxon>
        <taxon>Atripliceae</taxon>
        <taxon>Chenopodium</taxon>
    </lineage>
</organism>
<dbReference type="CDD" id="cd22460">
    <property type="entry name" value="KH-I_PEPPER_rpt2_like"/>
    <property type="match status" value="2"/>
</dbReference>
<dbReference type="EnsemblPlants" id="AUR62012875-RA">
    <property type="protein sequence ID" value="AUR62012875-RA:cds"/>
    <property type="gene ID" value="AUR62012875"/>
</dbReference>
<dbReference type="SMART" id="SM00322">
    <property type="entry name" value="KH"/>
    <property type="match status" value="5"/>
</dbReference>
<evidence type="ECO:0000256" key="2">
    <source>
        <dbReference type="PROSITE-ProRule" id="PRU00117"/>
    </source>
</evidence>
<dbReference type="Pfam" id="PF00013">
    <property type="entry name" value="KH_1"/>
    <property type="match status" value="5"/>
</dbReference>
<keyword evidence="1" id="KW-0677">Repeat</keyword>
<name>A0A803LFX8_CHEQI</name>
<feature type="domain" description="K Homology" evidence="3">
    <location>
        <begin position="1"/>
        <end position="89"/>
    </location>
</feature>
<evidence type="ECO:0000256" key="1">
    <source>
        <dbReference type="ARBA" id="ARBA00022737"/>
    </source>
</evidence>
<dbReference type="InterPro" id="IPR004087">
    <property type="entry name" value="KH_dom"/>
</dbReference>
<dbReference type="InterPro" id="IPR004088">
    <property type="entry name" value="KH_dom_type_1"/>
</dbReference>
<dbReference type="CDD" id="cd22462">
    <property type="entry name" value="KH-I_HEN4_like_rpt5"/>
    <property type="match status" value="1"/>
</dbReference>
<evidence type="ECO:0000313" key="5">
    <source>
        <dbReference type="Proteomes" id="UP000596660"/>
    </source>
</evidence>
<dbReference type="OMA" id="CACENEE"/>
<feature type="domain" description="K Homology" evidence="3">
    <location>
        <begin position="509"/>
        <end position="579"/>
    </location>
</feature>
<reference evidence="4" key="2">
    <citation type="submission" date="2021-03" db="UniProtKB">
        <authorList>
            <consortium name="EnsemblPlants"/>
        </authorList>
    </citation>
    <scope>IDENTIFICATION</scope>
</reference>
<keyword evidence="5" id="KW-1185">Reference proteome</keyword>
<feature type="domain" description="K Homology" evidence="3">
    <location>
        <begin position="93"/>
        <end position="168"/>
    </location>
</feature>
<protein>
    <recommendedName>
        <fullName evidence="3">K Homology domain-containing protein</fullName>
    </recommendedName>
</protein>
<reference evidence="4" key="1">
    <citation type="journal article" date="2017" name="Nature">
        <title>The genome of Chenopodium quinoa.</title>
        <authorList>
            <person name="Jarvis D.E."/>
            <person name="Ho Y.S."/>
            <person name="Lightfoot D.J."/>
            <person name="Schmoeckel S.M."/>
            <person name="Li B."/>
            <person name="Borm T.J.A."/>
            <person name="Ohyanagi H."/>
            <person name="Mineta K."/>
            <person name="Michell C.T."/>
            <person name="Saber N."/>
            <person name="Kharbatia N.M."/>
            <person name="Rupper R.R."/>
            <person name="Sharp A.R."/>
            <person name="Dally N."/>
            <person name="Boughton B.A."/>
            <person name="Woo Y.H."/>
            <person name="Gao G."/>
            <person name="Schijlen E.G.W.M."/>
            <person name="Guo X."/>
            <person name="Momin A.A."/>
            <person name="Negrao S."/>
            <person name="Al-Babili S."/>
            <person name="Gehring C."/>
            <person name="Roessner U."/>
            <person name="Jung C."/>
            <person name="Murphy K."/>
            <person name="Arold S.T."/>
            <person name="Gojobori T."/>
            <person name="van der Linden C.G."/>
            <person name="van Loo E.N."/>
            <person name="Jellen E.N."/>
            <person name="Maughan P.J."/>
            <person name="Tester M."/>
        </authorList>
    </citation>
    <scope>NUCLEOTIDE SEQUENCE [LARGE SCALE GENOMIC DNA]</scope>
    <source>
        <strain evidence="4">cv. PI 614886</strain>
    </source>
</reference>
<dbReference type="GO" id="GO:0003723">
    <property type="term" value="F:RNA binding"/>
    <property type="evidence" value="ECO:0007669"/>
    <property type="project" value="UniProtKB-UniRule"/>
</dbReference>
<sequence>MLCPDSSVGAFIGKSGSSIKHLQLQTASKIRVDDSLQLGSDHQVIVIVAPYVPFKKMKLSNSPAEVEFQISAFQEAAVRVFEKVLEVSGEGNAVVICRILVKVNEAGSVIGKGGKTVAKLRRESGAKIRVLVGNKLPPGVSIPDEVVEIEGDVMAVKRALVGICGQLQECYTEKSSIKEDKPLESTSYSADHSLHQMPLSVATTTFNPVVRPALESVRPPASESKFPRKEVVFKILCSNDRVGGVIGRGGSIIHALQEESGASIDVGLCVANCNERLVTVYSMEDVGSRYSPAQRAVVLVYTRYVEATAEKGLEAGMNQGSAVTARLVVSSNQVGCLLGKGGAIISEIRKVTGAYIRIHNGDLVPKCAAQDSEVVEISGQFVNIQDALYHVTSRLRNNLFTSKAMNIPGSGTGKLLSDTSICGRIQDATTVGLRQSSGTNQSVGGQATLSQGYGPLPHPNISHYLPSTGLQTIEPAGVNPRNFVTFDGGLASANTGVQLGRTLSPAIVTNTVVEIVVPETSISSVYGENGSNLTRIRQISGAKVIVHEAVSGIESRTVVISGTPDQTQAAQSLIHAFILTGSS</sequence>
<proteinExistence type="predicted"/>
<dbReference type="AlphaFoldDB" id="A0A803LFX8"/>
<dbReference type="PANTHER" id="PTHR10288">
    <property type="entry name" value="KH DOMAIN CONTAINING RNA BINDING PROTEIN"/>
    <property type="match status" value="1"/>
</dbReference>
<feature type="domain" description="K Homology" evidence="3">
    <location>
        <begin position="321"/>
        <end position="396"/>
    </location>
</feature>